<dbReference type="Proteomes" id="UP001276659">
    <property type="component" value="Unassembled WGS sequence"/>
</dbReference>
<comment type="subcellular location">
    <subcellularLocation>
        <location evidence="1">Cytoplasm</location>
    </subcellularLocation>
</comment>
<feature type="region of interest" description="Disordered" evidence="2">
    <location>
        <begin position="344"/>
        <end position="389"/>
    </location>
</feature>
<name>A0AAD9YWF3_9LECA</name>
<dbReference type="Gene3D" id="3.40.50.620">
    <property type="entry name" value="HUPs"/>
    <property type="match status" value="1"/>
</dbReference>
<accession>A0AAD9YWF3</accession>
<organism evidence="4 5">
    <name type="scientific">Lepraria neglecta</name>
    <dbReference type="NCBI Taxonomy" id="209136"/>
    <lineage>
        <taxon>Eukaryota</taxon>
        <taxon>Fungi</taxon>
        <taxon>Dikarya</taxon>
        <taxon>Ascomycota</taxon>
        <taxon>Pezizomycotina</taxon>
        <taxon>Lecanoromycetes</taxon>
        <taxon>OSLEUM clade</taxon>
        <taxon>Lecanoromycetidae</taxon>
        <taxon>Lecanorales</taxon>
        <taxon>Lecanorineae</taxon>
        <taxon>Stereocaulaceae</taxon>
        <taxon>Lepraria</taxon>
    </lineage>
</organism>
<evidence type="ECO:0000313" key="4">
    <source>
        <dbReference type="EMBL" id="KAK3166860.1"/>
    </source>
</evidence>
<dbReference type="EMBL" id="JASNWA010000011">
    <property type="protein sequence ID" value="KAK3166860.1"/>
    <property type="molecule type" value="Genomic_DNA"/>
</dbReference>
<protein>
    <recommendedName>
        <fullName evidence="1">Cytoplasmic tRNA 2-thiolation protein 2</fullName>
    </recommendedName>
</protein>
<dbReference type="GO" id="GO:0005737">
    <property type="term" value="C:cytoplasm"/>
    <property type="evidence" value="ECO:0007669"/>
    <property type="project" value="UniProtKB-SubCell"/>
</dbReference>
<dbReference type="GO" id="GO:0002098">
    <property type="term" value="P:tRNA wobble uridine modification"/>
    <property type="evidence" value="ECO:0007669"/>
    <property type="project" value="UniProtKB-UniRule"/>
</dbReference>
<feature type="transmembrane region" description="Helical" evidence="3">
    <location>
        <begin position="833"/>
        <end position="860"/>
    </location>
</feature>
<reference evidence="4" key="1">
    <citation type="submission" date="2022-11" db="EMBL/GenBank/DDBJ databases">
        <title>Chromosomal genome sequence assembly and mating type (MAT) locus characterization of the leprose asexual lichenized fungus Lepraria neglecta (Nyl.) Erichsen.</title>
        <authorList>
            <person name="Allen J.L."/>
            <person name="Pfeffer B."/>
        </authorList>
    </citation>
    <scope>NUCLEOTIDE SEQUENCE</scope>
    <source>
        <strain evidence="4">Allen 5258</strain>
    </source>
</reference>
<dbReference type="GO" id="GO:0016779">
    <property type="term" value="F:nucleotidyltransferase activity"/>
    <property type="evidence" value="ECO:0007669"/>
    <property type="project" value="UniProtKB-UniRule"/>
</dbReference>
<keyword evidence="5" id="KW-1185">Reference proteome</keyword>
<comment type="function">
    <text evidence="1">Plays a central role in 2-thiolation of mcm(5)S(2)U at tRNA wobble positions of tRNA(Lys), tRNA(Glu) and tRNA(Gln). May act by forming a heterodimer with NCS6 that ligates sulfur from thiocarboxylated URM1 onto the uridine of tRNAs at wobble position. Prior mcm(5) tRNA modification by the elongator complex is required for 2-thiolation. May also be involved in protein urmylation.</text>
</comment>
<evidence type="ECO:0000256" key="1">
    <source>
        <dbReference type="HAMAP-Rule" id="MF_03054"/>
    </source>
</evidence>
<dbReference type="PANTHER" id="PTHR35043">
    <property type="entry name" value="TRANSCRIPTION FACTOR DOMAIN-CONTAINING PROTEIN"/>
    <property type="match status" value="1"/>
</dbReference>
<dbReference type="InterPro" id="IPR014729">
    <property type="entry name" value="Rossmann-like_a/b/a_fold"/>
</dbReference>
<feature type="compositionally biased region" description="Polar residues" evidence="2">
    <location>
        <begin position="345"/>
        <end position="355"/>
    </location>
</feature>
<keyword evidence="3" id="KW-0812">Transmembrane</keyword>
<gene>
    <name evidence="1" type="primary">NCS2</name>
    <name evidence="1" type="synonym">CTU2</name>
    <name evidence="4" type="ORF">OEA41_009985</name>
</gene>
<dbReference type="AlphaFoldDB" id="A0AAD9YWF3"/>
<dbReference type="HAMAP" id="MF_03054">
    <property type="entry name" value="CTU2"/>
    <property type="match status" value="1"/>
</dbReference>
<dbReference type="GO" id="GO:0034227">
    <property type="term" value="P:tRNA thio-modification"/>
    <property type="evidence" value="ECO:0007669"/>
    <property type="project" value="UniProtKB-UniRule"/>
</dbReference>
<dbReference type="GO" id="GO:0032447">
    <property type="term" value="P:protein urmylation"/>
    <property type="evidence" value="ECO:0007669"/>
    <property type="project" value="UniProtKB-UniRule"/>
</dbReference>
<feature type="compositionally biased region" description="Polar residues" evidence="2">
    <location>
        <begin position="372"/>
        <end position="381"/>
    </location>
</feature>
<sequence>MPHTTKNHNTDQQMPCARECFVKYIVTKVLKRLETNKIRGGFKDPEKTLLLPISFGVSSVTLLHVLDQQLRSRAQQERHAGYKLHVLFVDELSVSDQPMLHTNMCSLQLRYPSHTYTTILLEDCISYGVNIGGSTDGKEDDYRDFMSNLSSATSKADFIEITRRRLILAFAKKHRCDSILFGDSTTRLAEKTLSETAKGRGIALPWLTADGPSTDGITCIYPMRDLLRKELKVYADTLSPPLTAWIVEPPVQAPTSSKDTTIDALVSQYFESVEQNYPSIVANRIQWMIVAVFFPELVLFIAWDQWWAARCLKYEINRLGQSSNTENIRTNFVVRDPGACRLCSRNPTSGPQDISSGAEGDNGTLALDAENSRTSGSSSPVGVSDAKATSEKVDLPKKAKSFKPWTTEQAFFAVTGGLAVNTESFWHKPRITLTPEGIVLLAEINLLPQFSQAEVREKSQADVIAKLLVCLHALWFLVQSFARVAQGLPLTLLEVHTMTHIACALGMYMIWLRKGYMIRNPIIWDDQRIVNMAALMALREDHATWEFIDRWNGWPFHSEEDDDEGSDIEDIPDDLEEYLANMPLMRAIIERANPDNSITTLALTSWLHFLSSYPMSDFEMVDKEAQLQHLSDAGIPLEDVLNYSQIQQPSGVDRAGFPLQEVARCSQQQHNVDVKTVRHWNKAPAKIFAHLDGANKALDYLRESKYHFRWKRRDDGTMEYYNGHAFVVHAHSNWLIKGRFRGSSSEYKEPKGIRHMAIIAMSCLYGASHLSAWRFEFPTTIEMWLWRASSITMIASPVLLVLLILLRKAEEILRRVGGRADPEKGKLGWFRRWCGYILLTVMAVDTLYLGYAAGTFYPLIRLFLLGESLASLRSPANGTYATVKWTEFMPTIL</sequence>
<feature type="transmembrane region" description="Helical" evidence="3">
    <location>
        <begin position="784"/>
        <end position="806"/>
    </location>
</feature>
<dbReference type="PANTHER" id="PTHR35043:SF7">
    <property type="entry name" value="TRANSCRIPTION FACTOR DOMAIN-CONTAINING PROTEIN"/>
    <property type="match status" value="1"/>
</dbReference>
<evidence type="ECO:0000313" key="5">
    <source>
        <dbReference type="Proteomes" id="UP001276659"/>
    </source>
</evidence>
<keyword evidence="3" id="KW-1133">Transmembrane helix</keyword>
<dbReference type="GO" id="GO:0000049">
    <property type="term" value="F:tRNA binding"/>
    <property type="evidence" value="ECO:0007669"/>
    <property type="project" value="InterPro"/>
</dbReference>
<keyword evidence="1" id="KW-0963">Cytoplasm</keyword>
<evidence type="ECO:0000256" key="2">
    <source>
        <dbReference type="SAM" id="MobiDB-lite"/>
    </source>
</evidence>
<comment type="caution">
    <text evidence="4">The sequence shown here is derived from an EMBL/GenBank/DDBJ whole genome shotgun (WGS) entry which is preliminary data.</text>
</comment>
<comment type="similarity">
    <text evidence="1">Belongs to the CTU2/NCS2 family.</text>
</comment>
<dbReference type="SUPFAM" id="SSF52402">
    <property type="entry name" value="Adenine nucleotide alpha hydrolases-like"/>
    <property type="match status" value="1"/>
</dbReference>
<proteinExistence type="inferred from homology"/>
<dbReference type="InterPro" id="IPR019407">
    <property type="entry name" value="CTU2"/>
</dbReference>
<comment type="pathway">
    <text evidence="1">tRNA modification; 5-methoxycarbonylmethyl-2-thiouridine-tRNA biosynthesis.</text>
</comment>
<keyword evidence="1" id="KW-0819">tRNA processing</keyword>
<keyword evidence="3" id="KW-0472">Membrane</keyword>
<evidence type="ECO:0000256" key="3">
    <source>
        <dbReference type="SAM" id="Phobius"/>
    </source>
</evidence>